<protein>
    <submittedName>
        <fullName evidence="2">Uncharacterized protein</fullName>
    </submittedName>
</protein>
<dbReference type="Proteomes" id="UP000037891">
    <property type="component" value="Unassembled WGS sequence"/>
</dbReference>
<feature type="region of interest" description="Disordered" evidence="1">
    <location>
        <begin position="1"/>
        <end position="44"/>
    </location>
</feature>
<evidence type="ECO:0000313" key="2">
    <source>
        <dbReference type="EMBL" id="KPC33006.1"/>
    </source>
</evidence>
<name>A0A0N0XAX2_PSESX</name>
<evidence type="ECO:0000256" key="1">
    <source>
        <dbReference type="SAM" id="MobiDB-lite"/>
    </source>
</evidence>
<dbReference type="EMBL" id="LGLN01000033">
    <property type="protein sequence ID" value="KPC33006.1"/>
    <property type="molecule type" value="Genomic_DNA"/>
</dbReference>
<dbReference type="AlphaFoldDB" id="A0A0N0XAX2"/>
<evidence type="ECO:0000313" key="3">
    <source>
        <dbReference type="Proteomes" id="UP000037891"/>
    </source>
</evidence>
<feature type="compositionally biased region" description="Basic and acidic residues" evidence="1">
    <location>
        <begin position="25"/>
        <end position="44"/>
    </location>
</feature>
<reference evidence="2 3" key="2">
    <citation type="submission" date="2015-10" db="EMBL/GenBank/DDBJ databases">
        <title>Comparative genomics and high-throughput reverse genetic screens identify a new phytobacterial MAMP and an Arabidopsis receptor required for immune elicitation.</title>
        <authorList>
            <person name="Mott G.A."/>
            <person name="Thakur S."/>
            <person name="Wang P.W."/>
            <person name="Desveaux D."/>
            <person name="Guttman D.S."/>
        </authorList>
    </citation>
    <scope>NUCLEOTIDE SEQUENCE [LARGE SCALE GENOMIC DNA]</scope>
    <source>
        <strain evidence="2 3">0788_9</strain>
    </source>
</reference>
<reference evidence="2 3" key="1">
    <citation type="submission" date="2015-07" db="EMBL/GenBank/DDBJ databases">
        <authorList>
            <person name="Noorani M."/>
        </authorList>
    </citation>
    <scope>NUCLEOTIDE SEQUENCE [LARGE SCALE GENOMIC DNA]</scope>
    <source>
        <strain evidence="2 3">0788_9</strain>
    </source>
</reference>
<organism evidence="2 3">
    <name type="scientific">Pseudomonas syringae pv. cilantro</name>
    <dbReference type="NCBI Taxonomy" id="81035"/>
    <lineage>
        <taxon>Bacteria</taxon>
        <taxon>Pseudomonadati</taxon>
        <taxon>Pseudomonadota</taxon>
        <taxon>Gammaproteobacteria</taxon>
        <taxon>Pseudomonadales</taxon>
        <taxon>Pseudomonadaceae</taxon>
        <taxon>Pseudomonas</taxon>
        <taxon>Pseudomonas syringae</taxon>
    </lineage>
</organism>
<accession>A0A0N0XAX2</accession>
<comment type="caution">
    <text evidence="2">The sequence shown here is derived from an EMBL/GenBank/DDBJ whole genome shotgun (WGS) entry which is preliminary data.</text>
</comment>
<proteinExistence type="predicted"/>
<gene>
    <name evidence="2" type="ORF">ABJ99_1859</name>
</gene>
<dbReference type="PATRIC" id="fig|81035.3.peg.2013"/>
<sequence length="44" mass="4710">MEHSFDGSGFALAKPGSMQVTGGQSERRNHGGIDMDQKATTDWA</sequence>